<dbReference type="EMBL" id="JADYXP020000016">
    <property type="protein sequence ID" value="KAL0108118.1"/>
    <property type="molecule type" value="Genomic_DNA"/>
</dbReference>
<evidence type="ECO:0000313" key="1">
    <source>
        <dbReference type="EMBL" id="KAL0108118.1"/>
    </source>
</evidence>
<dbReference type="Proteomes" id="UP001430953">
    <property type="component" value="Unassembled WGS sequence"/>
</dbReference>
<name>A0AAW2EWF7_9HYME</name>
<organism evidence="1 2">
    <name type="scientific">Cardiocondyla obscurior</name>
    <dbReference type="NCBI Taxonomy" id="286306"/>
    <lineage>
        <taxon>Eukaryota</taxon>
        <taxon>Metazoa</taxon>
        <taxon>Ecdysozoa</taxon>
        <taxon>Arthropoda</taxon>
        <taxon>Hexapoda</taxon>
        <taxon>Insecta</taxon>
        <taxon>Pterygota</taxon>
        <taxon>Neoptera</taxon>
        <taxon>Endopterygota</taxon>
        <taxon>Hymenoptera</taxon>
        <taxon>Apocrita</taxon>
        <taxon>Aculeata</taxon>
        <taxon>Formicoidea</taxon>
        <taxon>Formicidae</taxon>
        <taxon>Myrmicinae</taxon>
        <taxon>Cardiocondyla</taxon>
    </lineage>
</organism>
<proteinExistence type="predicted"/>
<reference evidence="1 2" key="1">
    <citation type="submission" date="2023-03" db="EMBL/GenBank/DDBJ databases">
        <title>High recombination rates correlate with genetic variation in Cardiocondyla obscurior ants.</title>
        <authorList>
            <person name="Errbii M."/>
        </authorList>
    </citation>
    <scope>NUCLEOTIDE SEQUENCE [LARGE SCALE GENOMIC DNA]</scope>
    <source>
        <strain evidence="1">Alpha-2009</strain>
        <tissue evidence="1">Whole body</tissue>
    </source>
</reference>
<evidence type="ECO:0000313" key="2">
    <source>
        <dbReference type="Proteomes" id="UP001430953"/>
    </source>
</evidence>
<gene>
    <name evidence="1" type="ORF">PUN28_015015</name>
</gene>
<protein>
    <submittedName>
        <fullName evidence="1">Uncharacterized protein</fullName>
    </submittedName>
</protein>
<sequence>MVNKLKLTQCAERAAATVGHETYVNLVFYKTSVAILQVNRPTGLIRVGEVGCTHKFASDQLNKKENLSVWKKYTASDFVQQLENITKIRDSKECRT</sequence>
<keyword evidence="2" id="KW-1185">Reference proteome</keyword>
<dbReference type="AlphaFoldDB" id="A0AAW2EWF7"/>
<comment type="caution">
    <text evidence="1">The sequence shown here is derived from an EMBL/GenBank/DDBJ whole genome shotgun (WGS) entry which is preliminary data.</text>
</comment>
<accession>A0AAW2EWF7</accession>